<dbReference type="GO" id="GO:0005737">
    <property type="term" value="C:cytoplasm"/>
    <property type="evidence" value="ECO:0007669"/>
    <property type="project" value="TreeGrafter"/>
</dbReference>
<dbReference type="FunFam" id="3.40.50.1100:FF:000004">
    <property type="entry name" value="Tryptophan synthase beta chain"/>
    <property type="match status" value="1"/>
</dbReference>
<evidence type="ECO:0000256" key="12">
    <source>
        <dbReference type="ARBA" id="ARBA00049047"/>
    </source>
</evidence>
<dbReference type="EMBL" id="UGMG01000001">
    <property type="protein sequence ID" value="STV65464.1"/>
    <property type="molecule type" value="Genomic_DNA"/>
</dbReference>
<dbReference type="Pfam" id="PF00290">
    <property type="entry name" value="Trp_syntA"/>
    <property type="match status" value="1"/>
</dbReference>
<dbReference type="EC" id="4.2.1.20" evidence="13"/>
<name>A0A378C9T9_KLEPN</name>
<evidence type="ECO:0000256" key="8">
    <source>
        <dbReference type="ARBA" id="ARBA00022822"/>
    </source>
</evidence>
<dbReference type="PANTHER" id="PTHR48077:SF3">
    <property type="entry name" value="TRYPTOPHAN SYNTHASE"/>
    <property type="match status" value="1"/>
</dbReference>
<evidence type="ECO:0000256" key="4">
    <source>
        <dbReference type="ARBA" id="ARBA00004733"/>
    </source>
</evidence>
<sequence length="516" mass="55078">MGAEVIPVHSGSATLKDACNEALRDWSGSYEKAHYMLGTAAGPHPFPTIVREFQRMIGEETKAQILEKEGRLPDAVIACVGGGSNAIGMFADFIEETNVGLIGVEPAGHGIESGEHGAPLKHGRVGIYFGMKSPMMQTADGQIEESYSISAGLDFPSVGPQHAFLNSTGRADYVSITDDEALDAFKALSRHEGIIPALESSHALAHALKMMRENPEKEQLLVVNLSGRGDKDIFTVHDILKARGEIWMERYETLFAQLKNRQEGAFVPFVTLGDPGPEQSLKIIDALIEGGADALELGIPFSDPLADGPTIQGAALRAFAAGVTPAQCFEMLAAIRQKHPTIPIGLLMYANLVFSPGIDAFYAQCARVGVDSVLVADVPVEESAPFRQAAMRHNIAPIFICPPNADDDLLRQIASYGRGYTYLLSRAGVTGAENRAALPLHHLVEKLAEYHAAPPLQGFGISAPEQVSAAIDAGAAGAISGSAIVKIIERHLDEPQTMLDELKAFVQSLKAATKTA</sequence>
<dbReference type="AlphaFoldDB" id="A0A378C9T9"/>
<evidence type="ECO:0000256" key="11">
    <source>
        <dbReference type="ARBA" id="ARBA00023239"/>
    </source>
</evidence>
<evidence type="ECO:0000256" key="2">
    <source>
        <dbReference type="ARBA" id="ARBA00002786"/>
    </source>
</evidence>
<comment type="similarity">
    <text evidence="13">Belongs to the TrpA family.</text>
</comment>
<dbReference type="PANTHER" id="PTHR48077">
    <property type="entry name" value="TRYPTOPHAN SYNTHASE-RELATED"/>
    <property type="match status" value="1"/>
</dbReference>
<dbReference type="NCBIfam" id="TIGR00262">
    <property type="entry name" value="trpA"/>
    <property type="match status" value="1"/>
</dbReference>
<organism evidence="15 16">
    <name type="scientific">Klebsiella pneumoniae</name>
    <dbReference type="NCBI Taxonomy" id="573"/>
    <lineage>
        <taxon>Bacteria</taxon>
        <taxon>Pseudomonadati</taxon>
        <taxon>Pseudomonadota</taxon>
        <taxon>Gammaproteobacteria</taxon>
        <taxon>Enterobacterales</taxon>
        <taxon>Enterobacteriaceae</taxon>
        <taxon>Klebsiella/Raoultella group</taxon>
        <taxon>Klebsiella</taxon>
        <taxon>Klebsiella pneumoniae complex</taxon>
    </lineage>
</organism>
<reference evidence="15 16" key="1">
    <citation type="submission" date="2018-06" db="EMBL/GenBank/DDBJ databases">
        <authorList>
            <consortium name="Pathogen Informatics"/>
            <person name="Doyle S."/>
        </authorList>
    </citation>
    <scope>NUCLEOTIDE SEQUENCE [LARGE SCALE GENOMIC DNA]</scope>
    <source>
        <strain evidence="15 16">NCTC11679</strain>
    </source>
</reference>
<comment type="cofactor">
    <cofactor evidence="1">
        <name>pyridoxal 5'-phosphate</name>
        <dbReference type="ChEBI" id="CHEBI:597326"/>
    </cofactor>
</comment>
<dbReference type="InterPro" id="IPR001926">
    <property type="entry name" value="TrpB-like_PALP"/>
</dbReference>
<evidence type="ECO:0000313" key="16">
    <source>
        <dbReference type="Proteomes" id="UP000255239"/>
    </source>
</evidence>
<dbReference type="InterPro" id="IPR018204">
    <property type="entry name" value="Trp_synthase_alpha_AS"/>
</dbReference>
<keyword evidence="7 13" id="KW-0028">Amino-acid biosynthesis</keyword>
<comment type="similarity">
    <text evidence="5">Belongs to the TrpB family.</text>
</comment>
<keyword evidence="9" id="KW-0663">Pyridoxal phosphate</keyword>
<keyword evidence="8 13" id="KW-0822">Tryptophan biosynthesis</keyword>
<dbReference type="GO" id="GO:0004834">
    <property type="term" value="F:tryptophan synthase activity"/>
    <property type="evidence" value="ECO:0007669"/>
    <property type="project" value="UniProtKB-UniRule"/>
</dbReference>
<evidence type="ECO:0000259" key="14">
    <source>
        <dbReference type="Pfam" id="PF00291"/>
    </source>
</evidence>
<dbReference type="PROSITE" id="PS00167">
    <property type="entry name" value="TRP_SYNTHASE_ALPHA"/>
    <property type="match status" value="1"/>
</dbReference>
<gene>
    <name evidence="13 15" type="primary">trpA</name>
    <name evidence="15" type="ORF">NCTC11679_03337</name>
</gene>
<dbReference type="InterPro" id="IPR002028">
    <property type="entry name" value="Trp_synthase_suA"/>
</dbReference>
<dbReference type="Gene3D" id="3.40.50.1100">
    <property type="match status" value="2"/>
</dbReference>
<feature type="domain" description="Tryptophan synthase beta chain-like PALP" evidence="14">
    <location>
        <begin position="1"/>
        <end position="223"/>
    </location>
</feature>
<comment type="subunit">
    <text evidence="6 13">Tetramer of two alpha and two beta chains.</text>
</comment>
<feature type="active site" description="Proton acceptor" evidence="13">
    <location>
        <position position="307"/>
    </location>
</feature>
<dbReference type="HAMAP" id="MF_00131">
    <property type="entry name" value="Trp_synth_alpha"/>
    <property type="match status" value="1"/>
</dbReference>
<comment type="function">
    <text evidence="2">The beta subunit is responsible for the synthesis of L-tryptophan from indole and L-serine.</text>
</comment>
<dbReference type="Pfam" id="PF00291">
    <property type="entry name" value="PALP"/>
    <property type="match status" value="1"/>
</dbReference>
<evidence type="ECO:0000256" key="9">
    <source>
        <dbReference type="ARBA" id="ARBA00022898"/>
    </source>
</evidence>
<evidence type="ECO:0000256" key="13">
    <source>
        <dbReference type="HAMAP-Rule" id="MF_00131"/>
    </source>
</evidence>
<dbReference type="InterPro" id="IPR036052">
    <property type="entry name" value="TrpB-like_PALP_sf"/>
</dbReference>
<evidence type="ECO:0000256" key="6">
    <source>
        <dbReference type="ARBA" id="ARBA00011270"/>
    </source>
</evidence>
<dbReference type="FunFam" id="3.20.20.70:FF:000037">
    <property type="entry name" value="Tryptophan synthase alpha chain"/>
    <property type="match status" value="1"/>
</dbReference>
<dbReference type="CDD" id="cd04724">
    <property type="entry name" value="Tryptophan_synthase_alpha"/>
    <property type="match status" value="1"/>
</dbReference>
<feature type="active site" description="Proton acceptor" evidence="13">
    <location>
        <position position="296"/>
    </location>
</feature>
<evidence type="ECO:0000256" key="10">
    <source>
        <dbReference type="ARBA" id="ARBA00023141"/>
    </source>
</evidence>
<dbReference type="Gene3D" id="3.20.20.70">
    <property type="entry name" value="Aldolase class I"/>
    <property type="match status" value="1"/>
</dbReference>
<accession>A0A378C9T9</accession>
<proteinExistence type="inferred from homology"/>
<dbReference type="InterPro" id="IPR023026">
    <property type="entry name" value="Trp_synth_beta/beta-like"/>
</dbReference>
<evidence type="ECO:0000256" key="1">
    <source>
        <dbReference type="ARBA" id="ARBA00001933"/>
    </source>
</evidence>
<dbReference type="UniPathway" id="UPA00035">
    <property type="reaction ID" value="UER00044"/>
</dbReference>
<keyword evidence="10 13" id="KW-0057">Aromatic amino acid biosynthesis</keyword>
<keyword evidence="11 13" id="KW-0456">Lyase</keyword>
<comment type="function">
    <text evidence="3 13">The alpha subunit is responsible for the aldol cleavage of indoleglycerol phosphate to indole and glyceraldehyde 3-phosphate.</text>
</comment>
<dbReference type="SUPFAM" id="SSF51366">
    <property type="entry name" value="Ribulose-phoshate binding barrel"/>
    <property type="match status" value="1"/>
</dbReference>
<dbReference type="Proteomes" id="UP000255239">
    <property type="component" value="Unassembled WGS sequence"/>
</dbReference>
<dbReference type="InterPro" id="IPR011060">
    <property type="entry name" value="RibuloseP-bd_barrel"/>
</dbReference>
<dbReference type="SUPFAM" id="SSF53686">
    <property type="entry name" value="Tryptophan synthase beta subunit-like PLP-dependent enzymes"/>
    <property type="match status" value="1"/>
</dbReference>
<evidence type="ECO:0000256" key="5">
    <source>
        <dbReference type="ARBA" id="ARBA00009982"/>
    </source>
</evidence>
<evidence type="ECO:0000313" key="15">
    <source>
        <dbReference type="EMBL" id="STV65464.1"/>
    </source>
</evidence>
<comment type="catalytic activity">
    <reaction evidence="12 13">
        <text>(1S,2R)-1-C-(indol-3-yl)glycerol 3-phosphate + L-serine = D-glyceraldehyde 3-phosphate + L-tryptophan + H2O</text>
        <dbReference type="Rhea" id="RHEA:10532"/>
        <dbReference type="ChEBI" id="CHEBI:15377"/>
        <dbReference type="ChEBI" id="CHEBI:33384"/>
        <dbReference type="ChEBI" id="CHEBI:57912"/>
        <dbReference type="ChEBI" id="CHEBI:58866"/>
        <dbReference type="ChEBI" id="CHEBI:59776"/>
        <dbReference type="EC" id="4.2.1.20"/>
    </reaction>
</comment>
<comment type="pathway">
    <text evidence="4 13">Amino-acid biosynthesis; L-tryptophan biosynthesis; L-tryptophan from chorismate: step 5/5.</text>
</comment>
<evidence type="ECO:0000256" key="3">
    <source>
        <dbReference type="ARBA" id="ARBA00003365"/>
    </source>
</evidence>
<dbReference type="InterPro" id="IPR013785">
    <property type="entry name" value="Aldolase_TIM"/>
</dbReference>
<protein>
    <recommendedName>
        <fullName evidence="13">Tryptophan synthase alpha chain</fullName>
        <ecNumber evidence="13">4.2.1.20</ecNumber>
    </recommendedName>
</protein>
<evidence type="ECO:0000256" key="7">
    <source>
        <dbReference type="ARBA" id="ARBA00022605"/>
    </source>
</evidence>